<keyword evidence="3" id="KW-1185">Reference proteome</keyword>
<sequence>MQDDNTEWVIIKSWSLCPRCERTVGNFLVSSSSFVTYPPYEKLVDVRAQPEQCPVCQAILRGFEVFERVGEYSEWQKIDIGCYRGLAAGMMIVSLNTCTFRSRRLDSVSQFFISLQNGLGFGNTTGKFSMKADDIGYLKLEAIEFMREQLSTCLSDPKHISCCPGSTIPSTVDVQWPARLLKIRRKPTDSKQLEVALVNFSPDMADNFAALSYCWGPGPGDPGYEPLLKLDRSTESRMRIGVPISDLPLTLRQAVITCSYIEVNYIWIDALCIFQDQGSLQSDWDNEAPKMATVYGRSIVTMIAASGTSCHSGLIPGRPDCIYVSSPSEPCMGLLVQRKNQTGFHHRSSTSIFDPIDTRGWTYQEELLSGRIIRFTETDVQWQCNTHRLCLCRQPADRDMNWGSDRLPSRWCLRLVGDFSCREFTVDHDKLAALSGLAQKYRQLMPEEIKRNNSYIAGNWKCELLPLGGSCSLAWSATLGSRPTAKHGYPQTYVAPSFSWASVNSPVKFVYVIRGNRLPVSKIMDVGTTLVSEQDPFGRVSDGFLVLRGPFLPCTIRVNYDDDDGHSKFSLALNVTQRTTGLPFSTNGENKCYLDGPLQESTLPSGERTVHRSTGGTEQIEYRSWESVHFLVLYKSAVDVLLDGLILGREPTGKRYQRLGYARVAVFKGEEMDLNSFEETVTIG</sequence>
<dbReference type="InterPro" id="IPR010730">
    <property type="entry name" value="HET"/>
</dbReference>
<reference evidence="2" key="1">
    <citation type="journal article" date="2023" name="Mol. Phylogenet. Evol.">
        <title>Genome-scale phylogeny and comparative genomics of the fungal order Sordariales.</title>
        <authorList>
            <person name="Hensen N."/>
            <person name="Bonometti L."/>
            <person name="Westerberg I."/>
            <person name="Brannstrom I.O."/>
            <person name="Guillou S."/>
            <person name="Cros-Aarteil S."/>
            <person name="Calhoun S."/>
            <person name="Haridas S."/>
            <person name="Kuo A."/>
            <person name="Mondo S."/>
            <person name="Pangilinan J."/>
            <person name="Riley R."/>
            <person name="LaButti K."/>
            <person name="Andreopoulos B."/>
            <person name="Lipzen A."/>
            <person name="Chen C."/>
            <person name="Yan M."/>
            <person name="Daum C."/>
            <person name="Ng V."/>
            <person name="Clum A."/>
            <person name="Steindorff A."/>
            <person name="Ohm R.A."/>
            <person name="Martin F."/>
            <person name="Silar P."/>
            <person name="Natvig D.O."/>
            <person name="Lalanne C."/>
            <person name="Gautier V."/>
            <person name="Ament-Velasquez S.L."/>
            <person name="Kruys A."/>
            <person name="Hutchinson M.I."/>
            <person name="Powell A.J."/>
            <person name="Barry K."/>
            <person name="Miller A.N."/>
            <person name="Grigoriev I.V."/>
            <person name="Debuchy R."/>
            <person name="Gladieux P."/>
            <person name="Hiltunen Thoren M."/>
            <person name="Johannesson H."/>
        </authorList>
    </citation>
    <scope>NUCLEOTIDE SEQUENCE</scope>
    <source>
        <strain evidence="2">CBS 990.96</strain>
    </source>
</reference>
<feature type="domain" description="Heterokaryon incompatibility" evidence="1">
    <location>
        <begin position="208"/>
        <end position="365"/>
    </location>
</feature>
<dbReference type="Proteomes" id="UP001301958">
    <property type="component" value="Unassembled WGS sequence"/>
</dbReference>
<accession>A0AAN7H2H2</accession>
<protein>
    <submittedName>
        <fullName evidence="2">Heterokaryon incompatibility protein-domain-containing protein</fullName>
    </submittedName>
</protein>
<organism evidence="2 3">
    <name type="scientific">Podospora fimiseda</name>
    <dbReference type="NCBI Taxonomy" id="252190"/>
    <lineage>
        <taxon>Eukaryota</taxon>
        <taxon>Fungi</taxon>
        <taxon>Dikarya</taxon>
        <taxon>Ascomycota</taxon>
        <taxon>Pezizomycotina</taxon>
        <taxon>Sordariomycetes</taxon>
        <taxon>Sordariomycetidae</taxon>
        <taxon>Sordariales</taxon>
        <taxon>Podosporaceae</taxon>
        <taxon>Podospora</taxon>
    </lineage>
</organism>
<dbReference type="EMBL" id="MU865350">
    <property type="protein sequence ID" value="KAK4226309.1"/>
    <property type="molecule type" value="Genomic_DNA"/>
</dbReference>
<evidence type="ECO:0000313" key="3">
    <source>
        <dbReference type="Proteomes" id="UP001301958"/>
    </source>
</evidence>
<name>A0AAN7H2H2_9PEZI</name>
<proteinExistence type="predicted"/>
<evidence type="ECO:0000313" key="2">
    <source>
        <dbReference type="EMBL" id="KAK4226309.1"/>
    </source>
</evidence>
<evidence type="ECO:0000259" key="1">
    <source>
        <dbReference type="Pfam" id="PF06985"/>
    </source>
</evidence>
<dbReference type="PANTHER" id="PTHR33112">
    <property type="entry name" value="DOMAIN PROTEIN, PUTATIVE-RELATED"/>
    <property type="match status" value="1"/>
</dbReference>
<dbReference type="AlphaFoldDB" id="A0AAN7H2H2"/>
<reference evidence="2" key="2">
    <citation type="submission" date="2023-05" db="EMBL/GenBank/DDBJ databases">
        <authorList>
            <consortium name="Lawrence Berkeley National Laboratory"/>
            <person name="Steindorff A."/>
            <person name="Hensen N."/>
            <person name="Bonometti L."/>
            <person name="Westerberg I."/>
            <person name="Brannstrom I.O."/>
            <person name="Guillou S."/>
            <person name="Cros-Aarteil S."/>
            <person name="Calhoun S."/>
            <person name="Haridas S."/>
            <person name="Kuo A."/>
            <person name="Mondo S."/>
            <person name="Pangilinan J."/>
            <person name="Riley R."/>
            <person name="Labutti K."/>
            <person name="Andreopoulos B."/>
            <person name="Lipzen A."/>
            <person name="Chen C."/>
            <person name="Yanf M."/>
            <person name="Daum C."/>
            <person name="Ng V."/>
            <person name="Clum A."/>
            <person name="Ohm R."/>
            <person name="Martin F."/>
            <person name="Silar P."/>
            <person name="Natvig D."/>
            <person name="Lalanne C."/>
            <person name="Gautier V."/>
            <person name="Ament-Velasquez S.L."/>
            <person name="Kruys A."/>
            <person name="Hutchinson M.I."/>
            <person name="Powell A.J."/>
            <person name="Barry K."/>
            <person name="Miller A.N."/>
            <person name="Grigoriev I.V."/>
            <person name="Debuchy R."/>
            <person name="Gladieux P."/>
            <person name="Thoren M.H."/>
            <person name="Johannesson H."/>
        </authorList>
    </citation>
    <scope>NUCLEOTIDE SEQUENCE</scope>
    <source>
        <strain evidence="2">CBS 990.96</strain>
    </source>
</reference>
<dbReference type="PANTHER" id="PTHR33112:SF9">
    <property type="entry name" value="HETEROKARYON INCOMPATIBILITY DOMAIN-CONTAINING PROTEIN"/>
    <property type="match status" value="1"/>
</dbReference>
<gene>
    <name evidence="2" type="ORF">QBC38DRAFT_480924</name>
</gene>
<comment type="caution">
    <text evidence="2">The sequence shown here is derived from an EMBL/GenBank/DDBJ whole genome shotgun (WGS) entry which is preliminary data.</text>
</comment>
<dbReference type="Pfam" id="PF06985">
    <property type="entry name" value="HET"/>
    <property type="match status" value="1"/>
</dbReference>